<organism evidence="2 3">
    <name type="scientific">Sphagnurus paluster</name>
    <dbReference type="NCBI Taxonomy" id="117069"/>
    <lineage>
        <taxon>Eukaryota</taxon>
        <taxon>Fungi</taxon>
        <taxon>Dikarya</taxon>
        <taxon>Basidiomycota</taxon>
        <taxon>Agaricomycotina</taxon>
        <taxon>Agaricomycetes</taxon>
        <taxon>Agaricomycetidae</taxon>
        <taxon>Agaricales</taxon>
        <taxon>Tricholomatineae</taxon>
        <taxon>Lyophyllaceae</taxon>
        <taxon>Sphagnurus</taxon>
    </lineage>
</organism>
<dbReference type="OrthoDB" id="2527864at2759"/>
<accession>A0A9P7GHC7</accession>
<feature type="region of interest" description="Disordered" evidence="1">
    <location>
        <begin position="523"/>
        <end position="547"/>
    </location>
</feature>
<evidence type="ECO:0000313" key="3">
    <source>
        <dbReference type="Proteomes" id="UP000717328"/>
    </source>
</evidence>
<dbReference type="CDD" id="cd00043">
    <property type="entry name" value="CYCLIN_SF"/>
    <property type="match status" value="1"/>
</dbReference>
<dbReference type="SUPFAM" id="SSF47954">
    <property type="entry name" value="Cyclin-like"/>
    <property type="match status" value="1"/>
</dbReference>
<proteinExistence type="predicted"/>
<sequence>MSQFISSLAVSINASGISPRASTIFNQAMIAGKFRWGRKAKLVAGASLAIALREYRRPDSLDDISYLLDEPCPTLVRTLTNVVSLLDISLTPVDPTIHIPPLLDHLSSLINNDPLQPQSEPKVALPAPLLSQLKIISLRAAANTATSLYTLLTRLGPDHPLNLLPSPPTAVSLFLLGLEAESRSPLSQLGELAGILGSRCHKTSRGVAMGRYKIVQDEIASWIEQVPWLKQYEQRNTGKGKNRAKLGKRSIVARGIADVLQFQEEIWRGGLKPTVALEVTEQELEEDDKDEDLLPARFSESFVPNGGPTLANALSCSLAVNHKPLGSRPPPPKRRKIAHHALRDASQFLLSPLSGPLPPCESPPKHLDLASPQAFQANAATAPLARQNLLPQHVRLRIPAPHCTNSGSPIGPMPVVQSEYHPQTLLPQPQYLAKNASTYPQSFLTSYILTAPTVSALCSSVPPTRLQILAASRATADDVDDSELFGEGELEVLLRNPAEAKDMQSQLLGLGILVESDEDDKDINVNSAQGNGRGKGKARMKRNQVDDVQRKSRVDLAALARFLGNGGDDEDKGDAYDAVLLGLERLSDKDEDESLPRGEHEDYGCMEDNSESATAELRTPPRTKTPAEVHLRGADDGEILLTDWRPLSPETNFGFARGGGTVYEEEYD</sequence>
<feature type="compositionally biased region" description="Basic and acidic residues" evidence="1">
    <location>
        <begin position="594"/>
        <end position="603"/>
    </location>
</feature>
<comment type="caution">
    <text evidence="2">The sequence shown here is derived from an EMBL/GenBank/DDBJ whole genome shotgun (WGS) entry which is preliminary data.</text>
</comment>
<feature type="region of interest" description="Disordered" evidence="1">
    <location>
        <begin position="587"/>
        <end position="628"/>
    </location>
</feature>
<evidence type="ECO:0000313" key="2">
    <source>
        <dbReference type="EMBL" id="KAG5650604.1"/>
    </source>
</evidence>
<reference evidence="2" key="2">
    <citation type="submission" date="2021-10" db="EMBL/GenBank/DDBJ databases">
        <title>Phylogenomics reveals ancestral predisposition of the termite-cultivated fungus Termitomyces towards a domesticated lifestyle.</title>
        <authorList>
            <person name="Auxier B."/>
            <person name="Grum-Grzhimaylo A."/>
            <person name="Cardenas M.E."/>
            <person name="Lodge J.D."/>
            <person name="Laessoe T."/>
            <person name="Pedersen O."/>
            <person name="Smith M.E."/>
            <person name="Kuyper T.W."/>
            <person name="Franco-Molano E.A."/>
            <person name="Baroni T.J."/>
            <person name="Aanen D.K."/>
        </authorList>
    </citation>
    <scope>NUCLEOTIDE SEQUENCE</scope>
    <source>
        <strain evidence="2">D49</strain>
    </source>
</reference>
<keyword evidence="3" id="KW-1185">Reference proteome</keyword>
<gene>
    <name evidence="2" type="ORF">H0H81_011665</name>
</gene>
<dbReference type="Proteomes" id="UP000717328">
    <property type="component" value="Unassembled WGS sequence"/>
</dbReference>
<dbReference type="EMBL" id="JABCKI010000404">
    <property type="protein sequence ID" value="KAG5650604.1"/>
    <property type="molecule type" value="Genomic_DNA"/>
</dbReference>
<protein>
    <submittedName>
        <fullName evidence="2">Uncharacterized protein</fullName>
    </submittedName>
</protein>
<dbReference type="AlphaFoldDB" id="A0A9P7GHC7"/>
<dbReference type="InterPro" id="IPR036915">
    <property type="entry name" value="Cyclin-like_sf"/>
</dbReference>
<reference evidence="2" key="1">
    <citation type="submission" date="2021-02" db="EMBL/GenBank/DDBJ databases">
        <authorList>
            <person name="Nieuwenhuis M."/>
            <person name="Van De Peppel L.J.J."/>
        </authorList>
    </citation>
    <scope>NUCLEOTIDE SEQUENCE</scope>
    <source>
        <strain evidence="2">D49</strain>
    </source>
</reference>
<evidence type="ECO:0000256" key="1">
    <source>
        <dbReference type="SAM" id="MobiDB-lite"/>
    </source>
</evidence>
<name>A0A9P7GHC7_9AGAR</name>